<keyword evidence="1" id="KW-0472">Membrane</keyword>
<proteinExistence type="predicted"/>
<dbReference type="RefSeq" id="WP_003783248.1">
    <property type="nucleotide sequence ID" value="NZ_GL870929.1"/>
</dbReference>
<feature type="transmembrane region" description="Helical" evidence="1">
    <location>
        <begin position="6"/>
        <end position="22"/>
    </location>
</feature>
<dbReference type="STRING" id="888741.HMPREF9098_1537"/>
<protein>
    <submittedName>
        <fullName evidence="2">Uncharacterized protein</fullName>
    </submittedName>
</protein>
<evidence type="ECO:0000313" key="2">
    <source>
        <dbReference type="EMBL" id="EGC17024.1"/>
    </source>
</evidence>
<name>F0F0A3_9NEIS</name>
<dbReference type="EMBL" id="AEWV01000024">
    <property type="protein sequence ID" value="EGC17024.1"/>
    <property type="molecule type" value="Genomic_DNA"/>
</dbReference>
<organism evidence="2 3">
    <name type="scientific">Kingella denitrificans ATCC 33394</name>
    <dbReference type="NCBI Taxonomy" id="888741"/>
    <lineage>
        <taxon>Bacteria</taxon>
        <taxon>Pseudomonadati</taxon>
        <taxon>Pseudomonadota</taxon>
        <taxon>Betaproteobacteria</taxon>
        <taxon>Neisseriales</taxon>
        <taxon>Neisseriaceae</taxon>
        <taxon>Kingella</taxon>
    </lineage>
</organism>
<accession>F0F0A3</accession>
<gene>
    <name evidence="2" type="ORF">HMPREF9098_1537</name>
</gene>
<dbReference type="Proteomes" id="UP000004088">
    <property type="component" value="Unassembled WGS sequence"/>
</dbReference>
<evidence type="ECO:0000313" key="3">
    <source>
        <dbReference type="Proteomes" id="UP000004088"/>
    </source>
</evidence>
<comment type="caution">
    <text evidence="2">The sequence shown here is derived from an EMBL/GenBank/DDBJ whole genome shotgun (WGS) entry which is preliminary data.</text>
</comment>
<reference evidence="2 3" key="1">
    <citation type="submission" date="2011-01" db="EMBL/GenBank/DDBJ databases">
        <authorList>
            <person name="Muzny D."/>
            <person name="Qin X."/>
            <person name="Deng J."/>
            <person name="Jiang H."/>
            <person name="Liu Y."/>
            <person name="Qu J."/>
            <person name="Song X.-Z."/>
            <person name="Zhang L."/>
            <person name="Thornton R."/>
            <person name="Coyle M."/>
            <person name="Francisco L."/>
            <person name="Jackson L."/>
            <person name="Javaid M."/>
            <person name="Korchina V."/>
            <person name="Kovar C."/>
            <person name="Mata R."/>
            <person name="Mathew T."/>
            <person name="Ngo R."/>
            <person name="Nguyen L."/>
            <person name="Nguyen N."/>
            <person name="Okwuonu G."/>
            <person name="Ongeri F."/>
            <person name="Pham C."/>
            <person name="Simmons D."/>
            <person name="Wilczek-Boney K."/>
            <person name="Hale W."/>
            <person name="Jakkamsetti A."/>
            <person name="Pham P."/>
            <person name="Ruth R."/>
            <person name="San Lucas F."/>
            <person name="Warren J."/>
            <person name="Zhang J."/>
            <person name="Zhao Z."/>
            <person name="Zhou C."/>
            <person name="Zhu D."/>
            <person name="Lee S."/>
            <person name="Bess C."/>
            <person name="Blankenburg K."/>
            <person name="Forbes L."/>
            <person name="Fu Q."/>
            <person name="Gubbala S."/>
            <person name="Hirani K."/>
            <person name="Jayaseelan J.C."/>
            <person name="Lara F."/>
            <person name="Munidasa M."/>
            <person name="Palculict T."/>
            <person name="Patil S."/>
            <person name="Pu L.-L."/>
            <person name="Saada N."/>
            <person name="Tang L."/>
            <person name="Weissenberger G."/>
            <person name="Zhu Y."/>
            <person name="Hemphill L."/>
            <person name="Shang Y."/>
            <person name="Youmans B."/>
            <person name="Ayvaz T."/>
            <person name="Ross M."/>
            <person name="Santibanez J."/>
            <person name="Aqrawi P."/>
            <person name="Gross S."/>
            <person name="Joshi V."/>
            <person name="Fowler G."/>
            <person name="Nazareth L."/>
            <person name="Reid J."/>
            <person name="Worley K."/>
            <person name="Petrosino J."/>
            <person name="Highlander S."/>
            <person name="Gibbs R."/>
        </authorList>
    </citation>
    <scope>NUCLEOTIDE SEQUENCE [LARGE SCALE GENOMIC DNA]</scope>
    <source>
        <strain evidence="2 3">ATCC 33394</strain>
    </source>
</reference>
<keyword evidence="1" id="KW-0812">Transmembrane</keyword>
<dbReference type="HOGENOM" id="CLU_1675554_0_0_4"/>
<keyword evidence="1" id="KW-1133">Transmembrane helix</keyword>
<evidence type="ECO:0000256" key="1">
    <source>
        <dbReference type="SAM" id="Phobius"/>
    </source>
</evidence>
<dbReference type="AlphaFoldDB" id="F0F0A3"/>
<keyword evidence="3" id="KW-1185">Reference proteome</keyword>
<sequence length="157" mass="18429">MNPFPKILPIGMVIIVAIWLLFSHNEPEPDNRLSAAEQLLAARPPIDEASVAEWQRYQLPREEPIPRLPDETITHLHRHSFLSPWDVSAIIKEQAAAYPYYKWRQFDCDKGWYNRLNESGSWQRAVSDYRRGSAKYIQGADYREKLEFDYICAKYAD</sequence>